<keyword evidence="2" id="KW-0732">Signal</keyword>
<feature type="region of interest" description="Disordered" evidence="1">
    <location>
        <begin position="132"/>
        <end position="160"/>
    </location>
</feature>
<comment type="caution">
    <text evidence="3">The sequence shown here is derived from an EMBL/GenBank/DDBJ whole genome shotgun (WGS) entry which is preliminary data.</text>
</comment>
<organism evidence="3 4">
    <name type="scientific">Blattamonas nauphoetae</name>
    <dbReference type="NCBI Taxonomy" id="2049346"/>
    <lineage>
        <taxon>Eukaryota</taxon>
        <taxon>Metamonada</taxon>
        <taxon>Preaxostyla</taxon>
        <taxon>Oxymonadida</taxon>
        <taxon>Blattamonas</taxon>
    </lineage>
</organism>
<feature type="chain" id="PRO_5045437665" evidence="2">
    <location>
        <begin position="21"/>
        <end position="214"/>
    </location>
</feature>
<sequence length="214" mass="23615">MFRPSSLHLIVAFFHRLASALSTLLLTITSPTFVGVEIAADDANDRSLSEQENEKKGKIRKEEGCKEGAGSKQTGNIENSQQGQASDTEGPQFGINHCEVQCYRAAVEILEGTGHSCGLFAIVTVNWHAPSDEQPKKSKVPNAKEQAGRQQFPINKSREQKERKTLTNNSQHVISSLSPQTPPTYSARFKLQMLFLPTSFKNMNVLKTILLQCG</sequence>
<feature type="compositionally biased region" description="Basic and acidic residues" evidence="1">
    <location>
        <begin position="44"/>
        <end position="66"/>
    </location>
</feature>
<proteinExistence type="predicted"/>
<name>A0ABQ9WKU8_9EUKA</name>
<accession>A0ABQ9WKU8</accession>
<keyword evidence="4" id="KW-1185">Reference proteome</keyword>
<protein>
    <submittedName>
        <fullName evidence="3">Uncharacterized protein</fullName>
    </submittedName>
</protein>
<evidence type="ECO:0000256" key="1">
    <source>
        <dbReference type="SAM" id="MobiDB-lite"/>
    </source>
</evidence>
<dbReference type="Proteomes" id="UP001281761">
    <property type="component" value="Unassembled WGS sequence"/>
</dbReference>
<feature type="signal peptide" evidence="2">
    <location>
        <begin position="1"/>
        <end position="20"/>
    </location>
</feature>
<feature type="compositionally biased region" description="Polar residues" evidence="1">
    <location>
        <begin position="71"/>
        <end position="89"/>
    </location>
</feature>
<gene>
    <name evidence="3" type="ORF">BLNAU_24991</name>
</gene>
<reference evidence="3 4" key="1">
    <citation type="journal article" date="2022" name="bioRxiv">
        <title>Genomics of Preaxostyla Flagellates Illuminates Evolutionary Transitions and the Path Towards Mitochondrial Loss.</title>
        <authorList>
            <person name="Novak L.V.F."/>
            <person name="Treitli S.C."/>
            <person name="Pyrih J."/>
            <person name="Halakuc P."/>
            <person name="Pipaliya S.V."/>
            <person name="Vacek V."/>
            <person name="Brzon O."/>
            <person name="Soukal P."/>
            <person name="Eme L."/>
            <person name="Dacks J.B."/>
            <person name="Karnkowska A."/>
            <person name="Elias M."/>
            <person name="Hampl V."/>
        </authorList>
    </citation>
    <scope>NUCLEOTIDE SEQUENCE [LARGE SCALE GENOMIC DNA]</scope>
    <source>
        <strain evidence="3">NAU3</strain>
        <tissue evidence="3">Gut</tissue>
    </source>
</reference>
<dbReference type="EMBL" id="JARBJD010000744">
    <property type="protein sequence ID" value="KAK2940096.1"/>
    <property type="molecule type" value="Genomic_DNA"/>
</dbReference>
<feature type="region of interest" description="Disordered" evidence="1">
    <location>
        <begin position="44"/>
        <end position="90"/>
    </location>
</feature>
<evidence type="ECO:0000313" key="3">
    <source>
        <dbReference type="EMBL" id="KAK2940096.1"/>
    </source>
</evidence>
<evidence type="ECO:0000256" key="2">
    <source>
        <dbReference type="SAM" id="SignalP"/>
    </source>
</evidence>
<evidence type="ECO:0000313" key="4">
    <source>
        <dbReference type="Proteomes" id="UP001281761"/>
    </source>
</evidence>